<evidence type="ECO:0000256" key="3">
    <source>
        <dbReference type="ARBA" id="ARBA00007637"/>
    </source>
</evidence>
<keyword evidence="6" id="KW-0520">NAD</keyword>
<evidence type="ECO:0000256" key="8">
    <source>
        <dbReference type="ARBA" id="ARBA00031367"/>
    </source>
</evidence>
<comment type="caution">
    <text evidence="10">The sequence shown here is derived from an EMBL/GenBank/DDBJ whole genome shotgun (WGS) entry which is preliminary data.</text>
</comment>
<evidence type="ECO:0000256" key="1">
    <source>
        <dbReference type="ARBA" id="ARBA00000083"/>
    </source>
</evidence>
<dbReference type="Proteomes" id="UP001163731">
    <property type="component" value="Unassembled WGS sequence"/>
</dbReference>
<accession>A0ABT3HT19</accession>
<dbReference type="EC" id="5.1.3.2" evidence="4"/>
<comment type="similarity">
    <text evidence="3">Belongs to the NAD(P)-dependent epimerase/dehydratase family.</text>
</comment>
<evidence type="ECO:0000259" key="9">
    <source>
        <dbReference type="Pfam" id="PF01073"/>
    </source>
</evidence>
<evidence type="ECO:0000313" key="10">
    <source>
        <dbReference type="EMBL" id="MCW3166914.1"/>
    </source>
</evidence>
<dbReference type="Pfam" id="PF01073">
    <property type="entry name" value="3Beta_HSD"/>
    <property type="match status" value="1"/>
</dbReference>
<dbReference type="InterPro" id="IPR002225">
    <property type="entry name" value="3Beta_OHSteriod_DH/Estase"/>
</dbReference>
<dbReference type="PANTHER" id="PTHR43725">
    <property type="entry name" value="UDP-GLUCOSE 4-EPIMERASE"/>
    <property type="match status" value="1"/>
</dbReference>
<dbReference type="RefSeq" id="WP_264748212.1">
    <property type="nucleotide sequence ID" value="NZ_JAPDHW010000001.1"/>
</dbReference>
<protein>
    <recommendedName>
        <fullName evidence="5">UDP-glucose 4-epimerase</fullName>
        <ecNumber evidence="4">5.1.3.2</ecNumber>
    </recommendedName>
    <alternativeName>
        <fullName evidence="8">UDP-galactose 4-epimerase</fullName>
    </alternativeName>
</protein>
<dbReference type="SUPFAM" id="SSF51735">
    <property type="entry name" value="NAD(P)-binding Rossmann-fold domains"/>
    <property type="match status" value="1"/>
</dbReference>
<dbReference type="InterPro" id="IPR036291">
    <property type="entry name" value="NAD(P)-bd_dom_sf"/>
</dbReference>
<evidence type="ECO:0000313" key="11">
    <source>
        <dbReference type="Proteomes" id="UP001163731"/>
    </source>
</evidence>
<evidence type="ECO:0000256" key="2">
    <source>
        <dbReference type="ARBA" id="ARBA00001911"/>
    </source>
</evidence>
<dbReference type="PANTHER" id="PTHR43725:SF47">
    <property type="entry name" value="UDP-GLUCOSE 4-EPIMERASE"/>
    <property type="match status" value="1"/>
</dbReference>
<evidence type="ECO:0000256" key="5">
    <source>
        <dbReference type="ARBA" id="ARBA00018569"/>
    </source>
</evidence>
<sequence length="347" mass="39465">MKIKKKILLTGASGTVGLETLKILVKNADYDITVFDFKTRKSVHKLAPFSKNVKIVYGDIGNFSAVENVCRNQDVAIHLAAIIPPLADINPELAYHVNVKGTENLIQALEKNSPKCHLFFSSSISVYGDRISTPEISVTDPLKPSVGDQYGETKVLCEKIIQQSKLSWSIFRLAAIMGNHKMSKLMFHMPLDTPMEICTPQDTGRAFANAVAHQTQLKNRIFNLGGGPDCVILYRSFLLKMFEAFGLGKADFPEKAFAEKNFHCGIMKDGDMLEDIIRFRRQNLSDYFDLVNQQVNPIQKKITFVFRNFIKRWLLSQSEPYYAYRKGNHEEINHYFKMDKKNLVETV</sequence>
<feature type="domain" description="3-beta hydroxysteroid dehydrogenase/isomerase" evidence="9">
    <location>
        <begin position="9"/>
        <end position="164"/>
    </location>
</feature>
<proteinExistence type="inferred from homology"/>
<evidence type="ECO:0000256" key="7">
    <source>
        <dbReference type="ARBA" id="ARBA00023235"/>
    </source>
</evidence>
<evidence type="ECO:0000256" key="6">
    <source>
        <dbReference type="ARBA" id="ARBA00023027"/>
    </source>
</evidence>
<comment type="catalytic activity">
    <reaction evidence="1">
        <text>UDP-alpha-D-glucose = UDP-alpha-D-galactose</text>
        <dbReference type="Rhea" id="RHEA:22168"/>
        <dbReference type="ChEBI" id="CHEBI:58885"/>
        <dbReference type="ChEBI" id="CHEBI:66914"/>
        <dbReference type="EC" id="5.1.3.2"/>
    </reaction>
</comment>
<name>A0ABT3HT19_9FLAO</name>
<evidence type="ECO:0000256" key="4">
    <source>
        <dbReference type="ARBA" id="ARBA00013189"/>
    </source>
</evidence>
<dbReference type="Gene3D" id="3.40.50.720">
    <property type="entry name" value="NAD(P)-binding Rossmann-like Domain"/>
    <property type="match status" value="1"/>
</dbReference>
<gene>
    <name evidence="10" type="ORF">OMO38_00095</name>
</gene>
<comment type="cofactor">
    <cofactor evidence="2">
        <name>NAD(+)</name>
        <dbReference type="ChEBI" id="CHEBI:57540"/>
    </cofactor>
</comment>
<organism evidence="10 11">
    <name type="scientific">Chryseobacterium kimseyorum</name>
    <dbReference type="NCBI Taxonomy" id="2984028"/>
    <lineage>
        <taxon>Bacteria</taxon>
        <taxon>Pseudomonadati</taxon>
        <taxon>Bacteroidota</taxon>
        <taxon>Flavobacteriia</taxon>
        <taxon>Flavobacteriales</taxon>
        <taxon>Weeksellaceae</taxon>
        <taxon>Chryseobacterium group</taxon>
        <taxon>Chryseobacterium</taxon>
    </lineage>
</organism>
<dbReference type="EMBL" id="JAPDHW010000001">
    <property type="protein sequence ID" value="MCW3166914.1"/>
    <property type="molecule type" value="Genomic_DNA"/>
</dbReference>
<keyword evidence="7" id="KW-0413">Isomerase</keyword>
<reference evidence="10" key="1">
    <citation type="submission" date="2022-10" db="EMBL/GenBank/DDBJ databases">
        <title>Chryseobacterium babae sp. nov. isolated from the gut of the beetle Oryctes rhinoceros, and Chryseobacterium kimseyorum sp. nov., isolated from a stick insect rearing cage.</title>
        <authorList>
            <person name="Shelomi M."/>
            <person name="Han C.-J."/>
            <person name="Chen W.-M."/>
            <person name="Chen H.-K."/>
            <person name="Liaw S.-J."/>
            <person name="Muhle E."/>
            <person name="Clermont D."/>
        </authorList>
    </citation>
    <scope>NUCLEOTIDE SEQUENCE</scope>
    <source>
        <strain evidence="10">09-1422</strain>
    </source>
</reference>
<keyword evidence="11" id="KW-1185">Reference proteome</keyword>